<evidence type="ECO:0000313" key="2">
    <source>
        <dbReference type="Proteomes" id="UP001530315"/>
    </source>
</evidence>
<name>A0ABD3PZ16_9STRA</name>
<dbReference type="Proteomes" id="UP001530315">
    <property type="component" value="Unassembled WGS sequence"/>
</dbReference>
<keyword evidence="2" id="KW-1185">Reference proteome</keyword>
<gene>
    <name evidence="1" type="ORF">ACHAW5_002135</name>
</gene>
<proteinExistence type="predicted"/>
<evidence type="ECO:0000313" key="1">
    <source>
        <dbReference type="EMBL" id="KAL3793257.1"/>
    </source>
</evidence>
<protein>
    <submittedName>
        <fullName evidence="1">Uncharacterized protein</fullName>
    </submittedName>
</protein>
<comment type="caution">
    <text evidence="1">The sequence shown here is derived from an EMBL/GenBank/DDBJ whole genome shotgun (WGS) entry which is preliminary data.</text>
</comment>
<reference evidence="1 2" key="1">
    <citation type="submission" date="2024-10" db="EMBL/GenBank/DDBJ databases">
        <title>Updated reference genomes for cyclostephanoid diatoms.</title>
        <authorList>
            <person name="Roberts W.R."/>
            <person name="Alverson A.J."/>
        </authorList>
    </citation>
    <scope>NUCLEOTIDE SEQUENCE [LARGE SCALE GENOMIC DNA]</scope>
    <source>
        <strain evidence="1 2">AJA276-08</strain>
    </source>
</reference>
<organism evidence="1 2">
    <name type="scientific">Stephanodiscus triporus</name>
    <dbReference type="NCBI Taxonomy" id="2934178"/>
    <lineage>
        <taxon>Eukaryota</taxon>
        <taxon>Sar</taxon>
        <taxon>Stramenopiles</taxon>
        <taxon>Ochrophyta</taxon>
        <taxon>Bacillariophyta</taxon>
        <taxon>Coscinodiscophyceae</taxon>
        <taxon>Thalassiosirophycidae</taxon>
        <taxon>Stephanodiscales</taxon>
        <taxon>Stephanodiscaceae</taxon>
        <taxon>Stephanodiscus</taxon>
    </lineage>
</organism>
<dbReference type="AlphaFoldDB" id="A0ABD3PZ16"/>
<sequence length="218" mass="23867">MMRGKVCGEREDDDDADDSVIAGAAWSLGTRARPSGLWLVSRIIGGEDRPRAILVDHVCLTDCRAAPSNLAGRSPPPPSFTLQVSRRAKRVDYVGTSIDERGRPTSFDGHDDDEAEEDVLLRESYGNRLGHPVAFRLTGSSGCCPRSVVLDRERQFLDLYPRGARRSRELRIFNPEDEIGLGVWSSLAKPMTGVLKPTAATAVLGISSLTSFLARKMK</sequence>
<dbReference type="EMBL" id="JALLAZ020000521">
    <property type="protein sequence ID" value="KAL3793257.1"/>
    <property type="molecule type" value="Genomic_DNA"/>
</dbReference>
<accession>A0ABD3PZ16</accession>